<sequence>MRAQGTGKEQDGGTGPAGRRPAQVPGWASQILTLQRLAGNEALSRAVAASRHRHGPGCGHGQPAVQRSADTDRHRHGPGCGHTQPAVQRSADTDRHQHGAGCGHEETPVQRRVSPGEAISTPGRPLPSRIVERLEQEYPMKFGHVRFHDNAVAQRSAADHGAEVYTTGSHIVSSRSSLDDETMFHEGGHVWQQANTQVAGTDDGTGTKVSSPRDPFEVQAAENGRRMKLGQAPDLTLPGASAAAGGVQRAVAAPSAHVQRAPGNTATAPAPAPQTGLPPDLNAALGREIPDYWNTLQWTDSGRGYHTASLHPGHPVWTAIENYARLSQERAPVTAPKAEATRMAESQKRLNDPNITDEQRASHTRRLQEGKAGGPPPPSSALMDIVEIVVCANPTLWEKYTTNRQMYHQSLISHKKQGLEASGKDRSERIPWSTGGRPNLGGAASTSIQPGYPRPDQLPPSVAQDAGEAFFWHGTSPQVMDLIDENGPRPDLGRNKGTADKPQYGVLGQGTYVADNASKAQTYFACPQCEDPECTDATHPPRQMMLMRGLIGSPNFAHLGQNRRGEDHKTLKDGSTSVVSPGLKKNPARLGATGTNEFLIKDKSLLYPEIRVHYRRSAS</sequence>
<feature type="region of interest" description="Disordered" evidence="1">
    <location>
        <begin position="45"/>
        <end position="125"/>
    </location>
</feature>
<proteinExistence type="predicted"/>
<protein>
    <submittedName>
        <fullName evidence="3">DUF4157 domain-containing protein</fullName>
    </submittedName>
</protein>
<feature type="compositionally biased region" description="Basic and acidic residues" evidence="1">
    <location>
        <begin position="91"/>
        <end position="109"/>
    </location>
</feature>
<organism evidence="3 4">
    <name type="scientific">Streptomyces zhihengii</name>
    <dbReference type="NCBI Taxonomy" id="1818004"/>
    <lineage>
        <taxon>Bacteria</taxon>
        <taxon>Bacillati</taxon>
        <taxon>Actinomycetota</taxon>
        <taxon>Actinomycetes</taxon>
        <taxon>Kitasatosporales</taxon>
        <taxon>Streptomycetaceae</taxon>
        <taxon>Streptomyces</taxon>
    </lineage>
</organism>
<feature type="compositionally biased region" description="Low complexity" evidence="1">
    <location>
        <begin position="261"/>
        <end position="276"/>
    </location>
</feature>
<name>A0ABS2UJE6_9ACTN</name>
<feature type="region of interest" description="Disordered" evidence="1">
    <location>
        <begin position="251"/>
        <end position="276"/>
    </location>
</feature>
<reference evidence="3 4" key="1">
    <citation type="journal article" date="2016" name="Arch. Microbiol.">
        <title>Streptomyces zhihengii sp. nov., isolated from rhizospheric soil of Psammosilene tunicoides.</title>
        <authorList>
            <person name="Huang M.J."/>
            <person name="Fei J.J."/>
            <person name="Salam N."/>
            <person name="Kim C.J."/>
            <person name="Hozzein W.N."/>
            <person name="Xiao M."/>
            <person name="Huang H.Q."/>
            <person name="Li W.J."/>
        </authorList>
    </citation>
    <scope>NUCLEOTIDE SEQUENCE [LARGE SCALE GENOMIC DNA]</scope>
    <source>
        <strain evidence="3 4">YIM T102</strain>
    </source>
</reference>
<gene>
    <name evidence="3" type="ORF">JE024_00465</name>
</gene>
<feature type="domain" description="eCIS core" evidence="2">
    <location>
        <begin position="125"/>
        <end position="196"/>
    </location>
</feature>
<dbReference type="Proteomes" id="UP000664109">
    <property type="component" value="Unassembled WGS sequence"/>
</dbReference>
<evidence type="ECO:0000259" key="2">
    <source>
        <dbReference type="Pfam" id="PF13699"/>
    </source>
</evidence>
<evidence type="ECO:0000256" key="1">
    <source>
        <dbReference type="SAM" id="MobiDB-lite"/>
    </source>
</evidence>
<feature type="region of interest" description="Disordered" evidence="1">
    <location>
        <begin position="417"/>
        <end position="459"/>
    </location>
</feature>
<dbReference type="InterPro" id="IPR025295">
    <property type="entry name" value="eCIS_core_dom"/>
</dbReference>
<evidence type="ECO:0000313" key="3">
    <source>
        <dbReference type="EMBL" id="MBM9617223.1"/>
    </source>
</evidence>
<dbReference type="RefSeq" id="WP_205371644.1">
    <property type="nucleotide sequence ID" value="NZ_JAFEJA010000001.1"/>
</dbReference>
<dbReference type="SUPFAM" id="SSF56399">
    <property type="entry name" value="ADP-ribosylation"/>
    <property type="match status" value="1"/>
</dbReference>
<evidence type="ECO:0000313" key="4">
    <source>
        <dbReference type="Proteomes" id="UP000664109"/>
    </source>
</evidence>
<keyword evidence="4" id="KW-1185">Reference proteome</keyword>
<feature type="region of interest" description="Disordered" evidence="1">
    <location>
        <begin position="330"/>
        <end position="380"/>
    </location>
</feature>
<accession>A0ABS2UJE6</accession>
<feature type="region of interest" description="Disordered" evidence="1">
    <location>
        <begin position="1"/>
        <end position="28"/>
    </location>
</feature>
<dbReference type="Pfam" id="PF13699">
    <property type="entry name" value="eCIS_core"/>
    <property type="match status" value="1"/>
</dbReference>
<feature type="compositionally biased region" description="Basic and acidic residues" evidence="1">
    <location>
        <begin position="339"/>
        <end position="369"/>
    </location>
</feature>
<dbReference type="EMBL" id="JAFEJA010000001">
    <property type="protein sequence ID" value="MBM9617223.1"/>
    <property type="molecule type" value="Genomic_DNA"/>
</dbReference>
<feature type="region of interest" description="Disordered" evidence="1">
    <location>
        <begin position="564"/>
        <end position="587"/>
    </location>
</feature>
<dbReference type="Gene3D" id="3.90.228.10">
    <property type="match status" value="1"/>
</dbReference>
<comment type="caution">
    <text evidence="3">The sequence shown here is derived from an EMBL/GenBank/DDBJ whole genome shotgun (WGS) entry which is preliminary data.</text>
</comment>